<feature type="transmembrane region" description="Helical" evidence="1">
    <location>
        <begin position="373"/>
        <end position="393"/>
    </location>
</feature>
<name>A0A7C5PZJ4_AQUAO</name>
<proteinExistence type="predicted"/>
<feature type="transmembrane region" description="Helical" evidence="1">
    <location>
        <begin position="20"/>
        <end position="39"/>
    </location>
</feature>
<feature type="transmembrane region" description="Helical" evidence="1">
    <location>
        <begin position="347"/>
        <end position="367"/>
    </location>
</feature>
<feature type="transmembrane region" description="Helical" evidence="1">
    <location>
        <begin position="183"/>
        <end position="203"/>
    </location>
</feature>
<feature type="transmembrane region" description="Helical" evidence="1">
    <location>
        <begin position="46"/>
        <end position="67"/>
    </location>
</feature>
<dbReference type="Proteomes" id="UP000885792">
    <property type="component" value="Unassembled WGS sequence"/>
</dbReference>
<feature type="transmembrane region" description="Helical" evidence="1">
    <location>
        <begin position="150"/>
        <end position="171"/>
    </location>
</feature>
<gene>
    <name evidence="2" type="ORF">ENJ61_04435</name>
</gene>
<feature type="transmembrane region" description="Helical" evidence="1">
    <location>
        <begin position="223"/>
        <end position="252"/>
    </location>
</feature>
<sequence length="412" mass="46104">MIPRGLSLLQAPPFSVVARFYVSSALFGLLGVILGFLTLRGEPFNLPVLVHVFTLGFMASVMIGSLFQMLPVVVGAVIEDPLPKAQITHIALTVGVPLLLVGFLSGQSPALIGGMLLVAGGIYFVLWVMLRRLLPQESHTPTARGMKFAVVLFGAGILFGVLMILVLAGVLNLDYALLLRVHLHLLLFGWIALLIASVAFQVIEMFFVTPPYPKRYAEGFPLLLTLLTGLVLIADSYLTRILLSLFLLSFALLTVDRLRRRRRKIPDPLINLWYMGMGLLTAAMLLYPFTGLRYELFLLFLFLFGSFAHSVIMAMLYRIIPFLVWFHLSNEGVTPAPTMHEVIKPRWIWLSYRLHAVSVTSFLISFFLENSFLWSATLAFYGLSFGLLFVNVLKGILTYFRRSYPPCASLQR</sequence>
<reference evidence="2" key="1">
    <citation type="journal article" date="2020" name="mSystems">
        <title>Genome- and Community-Level Interaction Insights into Carbon Utilization and Element Cycling Functions of Hydrothermarchaeota in Hydrothermal Sediment.</title>
        <authorList>
            <person name="Zhou Z."/>
            <person name="Liu Y."/>
            <person name="Xu W."/>
            <person name="Pan J."/>
            <person name="Luo Z.H."/>
            <person name="Li M."/>
        </authorList>
    </citation>
    <scope>NUCLEOTIDE SEQUENCE [LARGE SCALE GENOMIC DNA]</scope>
    <source>
        <strain evidence="2">HyVt-501</strain>
    </source>
</reference>
<feature type="transmembrane region" description="Helical" evidence="1">
    <location>
        <begin position="111"/>
        <end position="130"/>
    </location>
</feature>
<keyword evidence="1" id="KW-0812">Transmembrane</keyword>
<evidence type="ECO:0000313" key="2">
    <source>
        <dbReference type="EMBL" id="HHJ64136.1"/>
    </source>
</evidence>
<organism evidence="2">
    <name type="scientific">Aquifex aeolicus</name>
    <dbReference type="NCBI Taxonomy" id="63363"/>
    <lineage>
        <taxon>Bacteria</taxon>
        <taxon>Pseudomonadati</taxon>
        <taxon>Aquificota</taxon>
        <taxon>Aquificia</taxon>
        <taxon>Aquificales</taxon>
        <taxon>Aquificaceae</taxon>
        <taxon>Aquifex</taxon>
    </lineage>
</organism>
<accession>A0A7C5PZJ4</accession>
<evidence type="ECO:0008006" key="3">
    <source>
        <dbReference type="Google" id="ProtNLM"/>
    </source>
</evidence>
<feature type="transmembrane region" description="Helical" evidence="1">
    <location>
        <begin position="272"/>
        <end position="290"/>
    </location>
</feature>
<dbReference type="EMBL" id="DRNB01000160">
    <property type="protein sequence ID" value="HHJ64136.1"/>
    <property type="molecule type" value="Genomic_DNA"/>
</dbReference>
<evidence type="ECO:0000256" key="1">
    <source>
        <dbReference type="SAM" id="Phobius"/>
    </source>
</evidence>
<comment type="caution">
    <text evidence="2">The sequence shown here is derived from an EMBL/GenBank/DDBJ whole genome shotgun (WGS) entry which is preliminary data.</text>
</comment>
<keyword evidence="1" id="KW-0472">Membrane</keyword>
<feature type="transmembrane region" description="Helical" evidence="1">
    <location>
        <begin position="87"/>
        <end position="104"/>
    </location>
</feature>
<dbReference type="AlphaFoldDB" id="A0A7C5PZJ4"/>
<feature type="transmembrane region" description="Helical" evidence="1">
    <location>
        <begin position="296"/>
        <end position="326"/>
    </location>
</feature>
<keyword evidence="1" id="KW-1133">Transmembrane helix</keyword>
<protein>
    <recommendedName>
        <fullName evidence="3">NnrS family protein</fullName>
    </recommendedName>
</protein>